<dbReference type="Proteomes" id="UP000239340">
    <property type="component" value="Chromosome"/>
</dbReference>
<comment type="similarity">
    <text evidence="1">Belongs to the initiator RepB protein family.</text>
</comment>
<dbReference type="AlphaFoldDB" id="A0A2L0H4W7"/>
<evidence type="ECO:0000313" key="3">
    <source>
        <dbReference type="EMBL" id="AUX76232.1"/>
    </source>
</evidence>
<accession>A0A2L0H4W7</accession>
<dbReference type="EMBL" id="CP024307">
    <property type="protein sequence ID" value="AUX76232.1"/>
    <property type="molecule type" value="Genomic_DNA"/>
</dbReference>
<proteinExistence type="inferred from homology"/>
<dbReference type="InterPro" id="IPR000525">
    <property type="entry name" value="Initiator_Rep_WH1"/>
</dbReference>
<organism evidence="3 4">
    <name type="scientific">Rhizobium fredii</name>
    <name type="common">Sinorhizobium fredii</name>
    <dbReference type="NCBI Taxonomy" id="380"/>
    <lineage>
        <taxon>Bacteria</taxon>
        <taxon>Pseudomonadati</taxon>
        <taxon>Pseudomonadota</taxon>
        <taxon>Alphaproteobacteria</taxon>
        <taxon>Hyphomicrobiales</taxon>
        <taxon>Rhizobiaceae</taxon>
        <taxon>Sinorhizobium/Ensifer group</taxon>
        <taxon>Sinorhizobium</taxon>
    </lineage>
</organism>
<evidence type="ECO:0000313" key="4">
    <source>
        <dbReference type="Proteomes" id="UP000239340"/>
    </source>
</evidence>
<gene>
    <name evidence="3" type="ORF">NXT3_CH01657</name>
</gene>
<name>A0A2L0H4W7_RHIFR</name>
<evidence type="ECO:0000259" key="2">
    <source>
        <dbReference type="Pfam" id="PF01051"/>
    </source>
</evidence>
<dbReference type="Pfam" id="PF01051">
    <property type="entry name" value="Rep3_N"/>
    <property type="match status" value="1"/>
</dbReference>
<protein>
    <submittedName>
        <fullName evidence="3">Initiator Rep protein</fullName>
    </submittedName>
</protein>
<feature type="domain" description="Initiator Rep protein WH1" evidence="2">
    <location>
        <begin position="95"/>
        <end position="224"/>
    </location>
</feature>
<reference evidence="3 4" key="1">
    <citation type="submission" date="2017-10" db="EMBL/GenBank/DDBJ databases">
        <title>Analysis of the genome sequences of Rhizobium populations associated to common bean (phaseolus vulgaris).</title>
        <authorList>
            <person name="Bustos P."/>
            <person name="Santamaria R.I."/>
            <person name="Miranda-Sanchez F."/>
            <person name="Perez-Carrascal O."/>
            <person name="Juarez S."/>
            <person name="Lozano L."/>
            <person name="Martinez-Flores I."/>
            <person name="Vinuesa P."/>
            <person name="Martinez-Romero E."/>
            <person name="Cevallos M.A."/>
            <person name="Romero D."/>
            <person name="Davila G."/>
            <person name="Gonzalez V."/>
        </authorList>
    </citation>
    <scope>NUCLEOTIDE SEQUENCE [LARGE SCALE GENOMIC DNA]</scope>
    <source>
        <strain evidence="3 4">NXT3</strain>
    </source>
</reference>
<evidence type="ECO:0000256" key="1">
    <source>
        <dbReference type="ARBA" id="ARBA00038283"/>
    </source>
</evidence>
<sequence length="561" mass="63446">MEFHNWTKTSLRGCSRLRPLGKKSWTKTLRRSPPATIIVAGGRHMRPHRQNFRPKPRGSLSTALAKPSNLERVAPESPRPIELLKGMTVDGNSTLTSHDAALHDLLLSSAYEADRGLTADVHTIPMVHVLHYFGAEARRDAVKASLGRLLKNTVSFGTDDGQRYEQVPLLVSWLSRKDNVETIHFGLADPMRRIMTEKREFAYLELAALPKMKCKFSQPLYRVLLAKVRESGRVWIPGENNTVVVTASVDEIGTWVGFPREKDGSIHSGKLRTRMLENVVRDFERIQAFKIAVNPVRGATRGNPIIEVEFELTLAPPDHRRIRAIYDGAGIKQFGGTDVEEYRVRSDIWLKAINQLVAADTSHVSLSHQVLFRLWTAAINEMLTGAPISEGYRNRIFRGESLRDQIDRLGPDAAAWGFIQEEAEDPDLLSRSKQERIEIANVGEAARRERVWRDDAKPVASPATKSAVQQDPIVLFECCREIRMTVNNSLTTLDAIEEMVLDPIEYYRDWSGGQEKTIRVQWRLDDVDNHMILRKRISEGDAMELAKRLSNHIEGAIEYAA</sequence>
<dbReference type="GO" id="GO:0006270">
    <property type="term" value="P:DNA replication initiation"/>
    <property type="evidence" value="ECO:0007669"/>
    <property type="project" value="InterPro"/>
</dbReference>
<dbReference type="GO" id="GO:0003887">
    <property type="term" value="F:DNA-directed DNA polymerase activity"/>
    <property type="evidence" value="ECO:0007669"/>
    <property type="project" value="InterPro"/>
</dbReference>